<dbReference type="Gene3D" id="1.20.140.10">
    <property type="entry name" value="Butyryl-CoA Dehydrogenase, subunit A, domain 3"/>
    <property type="match status" value="1"/>
</dbReference>
<gene>
    <name evidence="11" type="ORF">A6D6_02144</name>
</gene>
<evidence type="ECO:0000259" key="9">
    <source>
        <dbReference type="Pfam" id="PF02771"/>
    </source>
</evidence>
<evidence type="ECO:0000256" key="6">
    <source>
        <dbReference type="RuleBase" id="RU362125"/>
    </source>
</evidence>
<dbReference type="PANTHER" id="PTHR42803">
    <property type="entry name" value="ACYL-COA DEHYDROGENASE"/>
    <property type="match status" value="1"/>
</dbReference>
<feature type="domain" description="Acyl-CoA dehydrogenase/oxidase N-terminal" evidence="9">
    <location>
        <begin position="39"/>
        <end position="156"/>
    </location>
</feature>
<dbReference type="Pfam" id="PF02770">
    <property type="entry name" value="Acyl-CoA_dh_M"/>
    <property type="match status" value="1"/>
</dbReference>
<dbReference type="Pfam" id="PF00441">
    <property type="entry name" value="Acyl-CoA_dh_1"/>
    <property type="match status" value="1"/>
</dbReference>
<feature type="domain" description="Acetyl-CoA dehydrogenase-like C-terminal" evidence="10">
    <location>
        <begin position="464"/>
        <end position="583"/>
    </location>
</feature>
<dbReference type="Gene3D" id="2.40.110.10">
    <property type="entry name" value="Butyryl-CoA Dehydrogenase, subunit A, domain 2"/>
    <property type="match status" value="1"/>
</dbReference>
<feature type="domain" description="Acyl-CoA oxidase/dehydrogenase middle" evidence="8">
    <location>
        <begin position="162"/>
        <end position="264"/>
    </location>
</feature>
<dbReference type="Pfam" id="PF12806">
    <property type="entry name" value="Acyl-CoA_dh_C"/>
    <property type="match status" value="1"/>
</dbReference>
<evidence type="ECO:0000256" key="2">
    <source>
        <dbReference type="ARBA" id="ARBA00009347"/>
    </source>
</evidence>
<dbReference type="InterPro" id="IPR046373">
    <property type="entry name" value="Acyl-CoA_Oxase/DH_mid-dom_sf"/>
</dbReference>
<dbReference type="InterPro" id="IPR052166">
    <property type="entry name" value="Diverse_Acyl-CoA_DH"/>
</dbReference>
<evidence type="ECO:0000256" key="3">
    <source>
        <dbReference type="ARBA" id="ARBA00022630"/>
    </source>
</evidence>
<organism evidence="11 12">
    <name type="scientific">Alcanivorax xiamenensis</name>
    <dbReference type="NCBI Taxonomy" id="1177156"/>
    <lineage>
        <taxon>Bacteria</taxon>
        <taxon>Pseudomonadati</taxon>
        <taxon>Pseudomonadota</taxon>
        <taxon>Gammaproteobacteria</taxon>
        <taxon>Oceanospirillales</taxon>
        <taxon>Alcanivoracaceae</taxon>
        <taxon>Alcanivorax</taxon>
    </lineage>
</organism>
<dbReference type="PANTHER" id="PTHR42803:SF1">
    <property type="entry name" value="BROAD-SPECIFICITY LINEAR ACYL-COA DEHYDROGENASE FADE5"/>
    <property type="match status" value="1"/>
</dbReference>
<dbReference type="RefSeq" id="WP_159660743.1">
    <property type="nucleotide sequence ID" value="NZ_AQPF01000014.1"/>
</dbReference>
<evidence type="ECO:0000259" key="8">
    <source>
        <dbReference type="Pfam" id="PF02770"/>
    </source>
</evidence>
<dbReference type="SUPFAM" id="SSF47203">
    <property type="entry name" value="Acyl-CoA dehydrogenase C-terminal domain-like"/>
    <property type="match status" value="1"/>
</dbReference>
<dbReference type="InterPro" id="IPR036250">
    <property type="entry name" value="AcylCo_DH-like_C"/>
</dbReference>
<dbReference type="Proteomes" id="UP000771797">
    <property type="component" value="Unassembled WGS sequence"/>
</dbReference>
<dbReference type="InterPro" id="IPR025878">
    <property type="entry name" value="Acyl-CoA_dh-like_C_dom"/>
</dbReference>
<dbReference type="Gene3D" id="1.10.540.10">
    <property type="entry name" value="Acyl-CoA dehydrogenase/oxidase, N-terminal domain"/>
    <property type="match status" value="1"/>
</dbReference>
<name>A0ABQ6Y809_9GAMM</name>
<dbReference type="InterPro" id="IPR006091">
    <property type="entry name" value="Acyl-CoA_Oxase/DH_mid-dom"/>
</dbReference>
<feature type="domain" description="Acyl-CoA dehydrogenase/oxidase C-terminal" evidence="7">
    <location>
        <begin position="283"/>
        <end position="447"/>
    </location>
</feature>
<comment type="similarity">
    <text evidence="2 6">Belongs to the acyl-CoA dehydrogenase family.</text>
</comment>
<keyword evidence="5 6" id="KW-0560">Oxidoreductase</keyword>
<dbReference type="InterPro" id="IPR037069">
    <property type="entry name" value="AcylCoA_DH/ox_N_sf"/>
</dbReference>
<reference evidence="11 12" key="1">
    <citation type="submission" date="2012-09" db="EMBL/GenBank/DDBJ databases">
        <title>Genome Sequence of alkane-degrading Bacterium Alcanivorax sp. 6-D-6.</title>
        <authorList>
            <person name="Lai Q."/>
            <person name="Shao Z."/>
        </authorList>
    </citation>
    <scope>NUCLEOTIDE SEQUENCE [LARGE SCALE GENOMIC DNA]</scope>
    <source>
        <strain evidence="11 12">6-D-6</strain>
    </source>
</reference>
<keyword evidence="12" id="KW-1185">Reference proteome</keyword>
<keyword evidence="3 6" id="KW-0285">Flavoprotein</keyword>
<sequence length="587" mass="63610">MPEYKAPLQDMAFVLGELTDIDGLAALPPFTEVSRDLAEAVLDEAGKLASSVIAPLNAEGDRHGVRLEADGVVAAPGFRDAYQRYVDGGWGSLQFDPEYGGQGLPFSLAVAVQEMWHAANMSWGLCPLLSQGAVEAIAANADDTLKAGYLPSMVSGAWSGTMNLTEPQAGSDLAAVKARAVPEDDHYRITGQKIFITWGDHDMADNIVHLVLARLPDAPEGVKGISLFLVPKYLLNEDGSPGERNDCRAISLEHKIGIHASPTCVMSYGDNGGAIGYLVGKPNQGLACMFTMMNNARLTVGLQGVAVAERACQQAREYCRERVQGVAPGQREAGPIIGHPDVRRMLMTMNALTEAGRALAYVGCAEVDRVHGESDPQRRARHQRRLDLLTPLVKGWCTEMAQEVTSLNVQCHGGMGFIEETGAGQLFRDARILPIYEGTNGIQAMDLVGRKTLRDRGAAMFEMLEEIDAFLAEPRLDSVLGRERKALLADAVVAVSDATEFLLGASDSATLPGAIAFHYLMLSATVVAAWQMARAALSVAEDDSPFARRKRHHVHFYLEQILPRYLHHARALRFGDDTLMALPEELL</sequence>
<evidence type="ECO:0000313" key="11">
    <source>
        <dbReference type="EMBL" id="KAF0805696.1"/>
    </source>
</evidence>
<evidence type="ECO:0000256" key="5">
    <source>
        <dbReference type="ARBA" id="ARBA00023002"/>
    </source>
</evidence>
<dbReference type="InterPro" id="IPR013786">
    <property type="entry name" value="AcylCoA_DH/ox_N"/>
</dbReference>
<evidence type="ECO:0000313" key="12">
    <source>
        <dbReference type="Proteomes" id="UP000771797"/>
    </source>
</evidence>
<comment type="cofactor">
    <cofactor evidence="1 6">
        <name>FAD</name>
        <dbReference type="ChEBI" id="CHEBI:57692"/>
    </cofactor>
</comment>
<dbReference type="EMBL" id="AQPF01000014">
    <property type="protein sequence ID" value="KAF0805696.1"/>
    <property type="molecule type" value="Genomic_DNA"/>
</dbReference>
<protein>
    <submittedName>
        <fullName evidence="11">Acyl-CoA dehydrogenase</fullName>
    </submittedName>
</protein>
<dbReference type="InterPro" id="IPR009100">
    <property type="entry name" value="AcylCoA_DH/oxidase_NM_dom_sf"/>
</dbReference>
<evidence type="ECO:0000256" key="1">
    <source>
        <dbReference type="ARBA" id="ARBA00001974"/>
    </source>
</evidence>
<evidence type="ECO:0000259" key="7">
    <source>
        <dbReference type="Pfam" id="PF00441"/>
    </source>
</evidence>
<accession>A0ABQ6Y809</accession>
<evidence type="ECO:0000259" key="10">
    <source>
        <dbReference type="Pfam" id="PF12806"/>
    </source>
</evidence>
<comment type="caution">
    <text evidence="11">The sequence shown here is derived from an EMBL/GenBank/DDBJ whole genome shotgun (WGS) entry which is preliminary data.</text>
</comment>
<dbReference type="Pfam" id="PF02771">
    <property type="entry name" value="Acyl-CoA_dh_N"/>
    <property type="match status" value="1"/>
</dbReference>
<evidence type="ECO:0000256" key="4">
    <source>
        <dbReference type="ARBA" id="ARBA00022827"/>
    </source>
</evidence>
<proteinExistence type="inferred from homology"/>
<keyword evidence="4 6" id="KW-0274">FAD</keyword>
<dbReference type="SUPFAM" id="SSF56645">
    <property type="entry name" value="Acyl-CoA dehydrogenase NM domain-like"/>
    <property type="match status" value="1"/>
</dbReference>
<dbReference type="InterPro" id="IPR009075">
    <property type="entry name" value="AcylCo_DH/oxidase_C"/>
</dbReference>